<sequence>MQNRQPHSSRRSFFSGAATVGAAAAAVVALPQVIPSDATVSEPARVAPEKGGGYHLSAHVKQYYKTTQL</sequence>
<dbReference type="Proteomes" id="UP000199002">
    <property type="component" value="Unassembled WGS sequence"/>
</dbReference>
<dbReference type="PIRSF" id="PIRSF036704">
    <property type="entry name" value="UCP036704"/>
    <property type="match status" value="1"/>
</dbReference>
<evidence type="ECO:0000313" key="1">
    <source>
        <dbReference type="EMBL" id="SDZ82634.1"/>
    </source>
</evidence>
<dbReference type="EMBL" id="FNQJ01000002">
    <property type="protein sequence ID" value="SDZ82634.1"/>
    <property type="molecule type" value="Genomic_DNA"/>
</dbReference>
<dbReference type="NCBIfam" id="TIGR02811">
    <property type="entry name" value="formate_TAT"/>
    <property type="match status" value="1"/>
</dbReference>
<dbReference type="STRING" id="592050.SAMN05421875_10296"/>
<protein>
    <submittedName>
        <fullName evidence="1">Formate dehydrogenase region TAT target</fullName>
    </submittedName>
</protein>
<proteinExistence type="predicted"/>
<dbReference type="InterPro" id="IPR014177">
    <property type="entry name" value="Formate_DH_TAT-contain"/>
</dbReference>
<dbReference type="PROSITE" id="PS51318">
    <property type="entry name" value="TAT"/>
    <property type="match status" value="1"/>
</dbReference>
<dbReference type="AlphaFoldDB" id="A0A1H3W881"/>
<accession>A0A1H3W881</accession>
<evidence type="ECO:0000313" key="2">
    <source>
        <dbReference type="Proteomes" id="UP000199002"/>
    </source>
</evidence>
<gene>
    <name evidence="1" type="ORF">SAMN05421875_10296</name>
</gene>
<organism evidence="1 2">
    <name type="scientific">Acidovorax soli</name>
    <dbReference type="NCBI Taxonomy" id="592050"/>
    <lineage>
        <taxon>Bacteria</taxon>
        <taxon>Pseudomonadati</taxon>
        <taxon>Pseudomonadota</taxon>
        <taxon>Betaproteobacteria</taxon>
        <taxon>Burkholderiales</taxon>
        <taxon>Comamonadaceae</taxon>
        <taxon>Acidovorax</taxon>
    </lineage>
</organism>
<name>A0A1H3W881_9BURK</name>
<keyword evidence="2" id="KW-1185">Reference proteome</keyword>
<reference evidence="2" key="1">
    <citation type="submission" date="2016-10" db="EMBL/GenBank/DDBJ databases">
        <authorList>
            <person name="Varghese N."/>
            <person name="Submissions S."/>
        </authorList>
    </citation>
    <scope>NUCLEOTIDE SEQUENCE [LARGE SCALE GENOMIC DNA]</scope>
    <source>
        <strain evidence="2">DSM 25157</strain>
    </source>
</reference>
<dbReference type="RefSeq" id="WP_092696823.1">
    <property type="nucleotide sequence ID" value="NZ_CAXIQL010000052.1"/>
</dbReference>
<dbReference type="GeneID" id="34233975"/>
<dbReference type="InterPro" id="IPR006311">
    <property type="entry name" value="TAT_signal"/>
</dbReference>